<sequence length="293" mass="33160">MNKLLLLLSYFFTIIMSEQASAKLQDVQVLYFDVFGTVVDYVETITKALRREISNTSIADSSLLKSLQDDYDWRQFTIEWRAEYKRETKRLAGSGNPDKITVDQMHMNALDRLISVLPLSPDADSQTIGIFPVEEASKALRQAWQLEARDRLNFSWHLLEPWPDSVQGLQALSKRFKIGTLTNGNLNLMVDMAKNANLPWDFMCTADLLGCFKPDPEMYRKSMQLFDIKPEVDGHKACLVAAHLYDLEAAKACGMTTVFVSSRETEDRLPPQGKPGYVDVVVADLLELAQLVS</sequence>
<dbReference type="Gene3D" id="1.10.150.750">
    <property type="match status" value="1"/>
</dbReference>
<dbReference type="InterPro" id="IPR036412">
    <property type="entry name" value="HAD-like_sf"/>
</dbReference>
<organism evidence="3">
    <name type="scientific">Melanopsichium pennsylvanicum 4</name>
    <dbReference type="NCBI Taxonomy" id="1398559"/>
    <lineage>
        <taxon>Eukaryota</taxon>
        <taxon>Fungi</taxon>
        <taxon>Dikarya</taxon>
        <taxon>Basidiomycota</taxon>
        <taxon>Ustilaginomycotina</taxon>
        <taxon>Ustilaginomycetes</taxon>
        <taxon>Ustilaginales</taxon>
        <taxon>Ustilaginaceae</taxon>
        <taxon>Melanopsichium</taxon>
    </lineage>
</organism>
<dbReference type="SFLD" id="SFLDG01129">
    <property type="entry name" value="C1.5:_HAD__Beta-PGM__Phosphata"/>
    <property type="match status" value="1"/>
</dbReference>
<dbReference type="AlphaFoldDB" id="A0A077QUA6"/>
<dbReference type="InterPro" id="IPR023214">
    <property type="entry name" value="HAD_sf"/>
</dbReference>
<dbReference type="InterPro" id="IPR006439">
    <property type="entry name" value="HAD-SF_hydro_IA"/>
</dbReference>
<dbReference type="SUPFAM" id="SSF56784">
    <property type="entry name" value="HAD-like"/>
    <property type="match status" value="1"/>
</dbReference>
<keyword evidence="2" id="KW-0732">Signal</keyword>
<accession>A0A077QUA6</accession>
<evidence type="ECO:0000256" key="1">
    <source>
        <dbReference type="ARBA" id="ARBA00022801"/>
    </source>
</evidence>
<dbReference type="GO" id="GO:0016791">
    <property type="term" value="F:phosphatase activity"/>
    <property type="evidence" value="ECO:0007669"/>
    <property type="project" value="UniProtKB-ARBA"/>
</dbReference>
<dbReference type="EMBL" id="HG529581">
    <property type="protein sequence ID" value="CDI53490.1"/>
    <property type="molecule type" value="Genomic_DNA"/>
</dbReference>
<feature type="signal peptide" evidence="2">
    <location>
        <begin position="1"/>
        <end position="22"/>
    </location>
</feature>
<evidence type="ECO:0000256" key="2">
    <source>
        <dbReference type="SAM" id="SignalP"/>
    </source>
</evidence>
<dbReference type="InterPro" id="IPR051540">
    <property type="entry name" value="S-2-haloacid_dehalogenase"/>
</dbReference>
<evidence type="ECO:0000313" key="3">
    <source>
        <dbReference type="EMBL" id="CDI53490.1"/>
    </source>
</evidence>
<dbReference type="NCBIfam" id="TIGR01493">
    <property type="entry name" value="HAD-SF-IA-v2"/>
    <property type="match status" value="1"/>
</dbReference>
<dbReference type="PANTHER" id="PTHR43316:SF3">
    <property type="entry name" value="HALOACID DEHALOGENASE, TYPE II (AFU_ORTHOLOGUE AFUA_2G07750)-RELATED"/>
    <property type="match status" value="1"/>
</dbReference>
<reference evidence="3" key="1">
    <citation type="journal article" date="2014" name="Genome Biol. Evol.">
        <title>Gene Loss Rather Than Gene Gain Is Associated with a Host Jump from Monocots to Dicots in the Smut Fungus Melanopsichium pennsylvanicum.</title>
        <authorList>
            <person name="Sharma R."/>
            <person name="Mishra B."/>
            <person name="Runge F."/>
            <person name="Thines M."/>
        </authorList>
    </citation>
    <scope>NUCLEOTIDE SEQUENCE</scope>
    <source>
        <strain evidence="3">4</strain>
    </source>
</reference>
<proteinExistence type="predicted"/>
<feature type="chain" id="PRO_5001722731" evidence="2">
    <location>
        <begin position="23"/>
        <end position="293"/>
    </location>
</feature>
<dbReference type="SFLD" id="SFLDS00003">
    <property type="entry name" value="Haloacid_Dehalogenase"/>
    <property type="match status" value="1"/>
</dbReference>
<dbReference type="Pfam" id="PF00702">
    <property type="entry name" value="Hydrolase"/>
    <property type="match status" value="1"/>
</dbReference>
<dbReference type="PANTHER" id="PTHR43316">
    <property type="entry name" value="HYDROLASE, HALOACID DELAHOGENASE-RELATED"/>
    <property type="match status" value="1"/>
</dbReference>
<keyword evidence="1" id="KW-0378">Hydrolase</keyword>
<name>A0A077QUA6_9BASI</name>
<protein>
    <submittedName>
        <fullName evidence="3">Haloacid dehalogenase</fullName>
    </submittedName>
</protein>
<dbReference type="Gene3D" id="3.40.50.1000">
    <property type="entry name" value="HAD superfamily/HAD-like"/>
    <property type="match status" value="1"/>
</dbReference>